<evidence type="ECO:0000256" key="1">
    <source>
        <dbReference type="SAM" id="MobiDB-lite"/>
    </source>
</evidence>
<feature type="compositionally biased region" description="Low complexity" evidence="1">
    <location>
        <begin position="67"/>
        <end position="89"/>
    </location>
</feature>
<keyword evidence="2" id="KW-0732">Signal</keyword>
<proteinExistence type="predicted"/>
<dbReference type="PANTHER" id="PTHR46534:SF1">
    <property type="entry name" value="IGGFC-BINDING PROTEIN N-TERMINAL DOMAIN-CONTAINING PROTEIN"/>
    <property type="match status" value="1"/>
</dbReference>
<evidence type="ECO:0000256" key="2">
    <source>
        <dbReference type="SAM" id="SignalP"/>
    </source>
</evidence>
<feature type="region of interest" description="Disordered" evidence="1">
    <location>
        <begin position="22"/>
        <end position="98"/>
    </location>
</feature>
<name>A0ABY7HB25_9BACT</name>
<accession>A0ABY7HB25</accession>
<dbReference type="Pfam" id="PF17517">
    <property type="entry name" value="IgGFc_binding"/>
    <property type="match status" value="1"/>
</dbReference>
<dbReference type="PANTHER" id="PTHR46534">
    <property type="entry name" value="IGGFC_BINDING DOMAIN-CONTAINING PROTEIN"/>
    <property type="match status" value="1"/>
</dbReference>
<evidence type="ECO:0000259" key="3">
    <source>
        <dbReference type="Pfam" id="PF17517"/>
    </source>
</evidence>
<feature type="chain" id="PRO_5046880473" evidence="2">
    <location>
        <begin position="22"/>
        <end position="604"/>
    </location>
</feature>
<feature type="compositionally biased region" description="Low complexity" evidence="1">
    <location>
        <begin position="25"/>
        <end position="59"/>
    </location>
</feature>
<evidence type="ECO:0000313" key="4">
    <source>
        <dbReference type="EMBL" id="WAS96479.1"/>
    </source>
</evidence>
<organism evidence="4 5">
    <name type="scientific">Nannocystis punicea</name>
    <dbReference type="NCBI Taxonomy" id="2995304"/>
    <lineage>
        <taxon>Bacteria</taxon>
        <taxon>Pseudomonadati</taxon>
        <taxon>Myxococcota</taxon>
        <taxon>Polyangia</taxon>
        <taxon>Nannocystales</taxon>
        <taxon>Nannocystaceae</taxon>
        <taxon>Nannocystis</taxon>
    </lineage>
</organism>
<protein>
    <submittedName>
        <fullName evidence="4">IgGFc-binding protein</fullName>
    </submittedName>
</protein>
<dbReference type="EMBL" id="CP114040">
    <property type="protein sequence ID" value="WAS96479.1"/>
    <property type="molecule type" value="Genomic_DNA"/>
</dbReference>
<dbReference type="Proteomes" id="UP001164459">
    <property type="component" value="Chromosome"/>
</dbReference>
<sequence length="604" mass="63209">MMTSTRPVLVFSLLVAAPACGDGDPASSATAGETTETTATSVTSVTTATPTTTTTTGATMSGGETVPTTGSETTSAGATETSGPGTGSTMGASNTNGPLLDVGVETGSDTGEIVTCDDAASKPSNFGCEFWAVDMDQVDGLSDPASAPWGVAISPAGFGDTEVTIEINLAPPGQPLDLMVVKQLTVGQDEVVPVELPTRELDCGVKPNDYASPGTCLSSNAFRITSTAPIVVYQFNVFKNAFSNDASLLLPTPALGKYYRVLGWPAGHPIPILGIIDRSAVTIVGTTEQTKVSVYPSWRIKGNPPIPATPAGQAIVVTLGPFDVLNLETDDATFQDNSKTMADLSGTVVLSDKPVAVFSGVETTSAPGGVVDIPKYPGWPEDGTCCLDHLEEQLFPVESTGKNYVLTRSPIRSTGSYHEPDVIRFVGAAEDSVVTTSLPAPFDIFSLKPGQVRTTWADEDFVATGTKPFMIGQILVSQEYVDGNYTGDPSLTVYPPVEQYRDQYRLLTPADDGVWGWQTNYVVFSTEPTNTITIDGVEPANCVITPAGNVNGKDYESRRCPVSEGVHAVKGDTPFGLVAYGYGPAGSYAFPGGADVEPIYEPPM</sequence>
<reference evidence="4" key="1">
    <citation type="submission" date="2022-11" db="EMBL/GenBank/DDBJ databases">
        <title>Minimal conservation of predation-associated metabolite biosynthetic gene clusters underscores biosynthetic potential of Myxococcota including descriptions for ten novel species: Archangium lansinium sp. nov., Myxococcus landrumus sp. nov., Nannocystis bai.</title>
        <authorList>
            <person name="Ahearne A."/>
            <person name="Stevens C."/>
            <person name="Dowd S."/>
        </authorList>
    </citation>
    <scope>NUCLEOTIDE SEQUENCE</scope>
    <source>
        <strain evidence="4">Fl3</strain>
    </source>
</reference>
<gene>
    <name evidence="4" type="ORF">O0S08_09995</name>
</gene>
<feature type="signal peptide" evidence="2">
    <location>
        <begin position="1"/>
        <end position="21"/>
    </location>
</feature>
<keyword evidence="5" id="KW-1185">Reference proteome</keyword>
<dbReference type="RefSeq" id="WP_269038830.1">
    <property type="nucleotide sequence ID" value="NZ_CP114040.1"/>
</dbReference>
<dbReference type="InterPro" id="IPR035234">
    <property type="entry name" value="IgGFc-bd_N"/>
</dbReference>
<evidence type="ECO:0000313" key="5">
    <source>
        <dbReference type="Proteomes" id="UP001164459"/>
    </source>
</evidence>
<feature type="domain" description="IgGFc-binding protein N-terminal" evidence="3">
    <location>
        <begin position="245"/>
        <end position="581"/>
    </location>
</feature>